<dbReference type="Proteomes" id="UP000243459">
    <property type="component" value="Chromosome 4"/>
</dbReference>
<proteinExistence type="predicted"/>
<organism evidence="2 3">
    <name type="scientific">Asparagus officinalis</name>
    <name type="common">Garden asparagus</name>
    <dbReference type="NCBI Taxonomy" id="4686"/>
    <lineage>
        <taxon>Eukaryota</taxon>
        <taxon>Viridiplantae</taxon>
        <taxon>Streptophyta</taxon>
        <taxon>Embryophyta</taxon>
        <taxon>Tracheophyta</taxon>
        <taxon>Spermatophyta</taxon>
        <taxon>Magnoliopsida</taxon>
        <taxon>Liliopsida</taxon>
        <taxon>Asparagales</taxon>
        <taxon>Asparagaceae</taxon>
        <taxon>Asparagoideae</taxon>
        <taxon>Asparagus</taxon>
    </lineage>
</organism>
<name>A0A5P1F4T3_ASPOF</name>
<dbReference type="EMBL" id="CM007384">
    <property type="protein sequence ID" value="ONK73378.1"/>
    <property type="molecule type" value="Genomic_DNA"/>
</dbReference>
<evidence type="ECO:0000313" key="2">
    <source>
        <dbReference type="EMBL" id="ONK73378.1"/>
    </source>
</evidence>
<sequence>MLEHAKRVKAIEIFVDHALDEPVEVIVDACDVLLVDGVSQPIDESITQSSQAQAQEATTIDVTTTNATLMGDKANVHAQQATTKTLKRKATNPSTFRKKLTPKRKATNPLTFSETLP</sequence>
<reference evidence="3" key="1">
    <citation type="journal article" date="2017" name="Nat. Commun.">
        <title>The asparagus genome sheds light on the origin and evolution of a young Y chromosome.</title>
        <authorList>
            <person name="Harkess A."/>
            <person name="Zhou J."/>
            <person name="Xu C."/>
            <person name="Bowers J.E."/>
            <person name="Van der Hulst R."/>
            <person name="Ayyampalayam S."/>
            <person name="Mercati F."/>
            <person name="Riccardi P."/>
            <person name="McKain M.R."/>
            <person name="Kakrana A."/>
            <person name="Tang H."/>
            <person name="Ray J."/>
            <person name="Groenendijk J."/>
            <person name="Arikit S."/>
            <person name="Mathioni S.M."/>
            <person name="Nakano M."/>
            <person name="Shan H."/>
            <person name="Telgmann-Rauber A."/>
            <person name="Kanno A."/>
            <person name="Yue Z."/>
            <person name="Chen H."/>
            <person name="Li W."/>
            <person name="Chen Y."/>
            <person name="Xu X."/>
            <person name="Zhang Y."/>
            <person name="Luo S."/>
            <person name="Chen H."/>
            <person name="Gao J."/>
            <person name="Mao Z."/>
            <person name="Pires J.C."/>
            <person name="Luo M."/>
            <person name="Kudrna D."/>
            <person name="Wing R.A."/>
            <person name="Meyers B.C."/>
            <person name="Yi K."/>
            <person name="Kong H."/>
            <person name="Lavrijsen P."/>
            <person name="Sunseri F."/>
            <person name="Falavigna A."/>
            <person name="Ye Y."/>
            <person name="Leebens-Mack J.H."/>
            <person name="Chen G."/>
        </authorList>
    </citation>
    <scope>NUCLEOTIDE SEQUENCE [LARGE SCALE GENOMIC DNA]</scope>
    <source>
        <strain evidence="3">cv. DH0086</strain>
    </source>
</reference>
<protein>
    <submittedName>
        <fullName evidence="2">Uncharacterized protein</fullName>
    </submittedName>
</protein>
<dbReference type="Gramene" id="ONK73378">
    <property type="protein sequence ID" value="ONK73378"/>
    <property type="gene ID" value="A4U43_C04F30740"/>
</dbReference>
<feature type="compositionally biased region" description="Polar residues" evidence="1">
    <location>
        <begin position="108"/>
        <end position="117"/>
    </location>
</feature>
<keyword evidence="3" id="KW-1185">Reference proteome</keyword>
<evidence type="ECO:0000313" key="3">
    <source>
        <dbReference type="Proteomes" id="UP000243459"/>
    </source>
</evidence>
<accession>A0A5P1F4T3</accession>
<feature type="region of interest" description="Disordered" evidence="1">
    <location>
        <begin position="77"/>
        <end position="117"/>
    </location>
</feature>
<feature type="compositionally biased region" description="Basic residues" evidence="1">
    <location>
        <begin position="85"/>
        <end position="106"/>
    </location>
</feature>
<gene>
    <name evidence="2" type="ORF">A4U43_C04F30740</name>
</gene>
<evidence type="ECO:0000256" key="1">
    <source>
        <dbReference type="SAM" id="MobiDB-lite"/>
    </source>
</evidence>
<dbReference type="AlphaFoldDB" id="A0A5P1F4T3"/>